<evidence type="ECO:0008006" key="2">
    <source>
        <dbReference type="Google" id="ProtNLM"/>
    </source>
</evidence>
<dbReference type="GO" id="GO:0016627">
    <property type="term" value="F:oxidoreductase activity, acting on the CH-CH group of donors"/>
    <property type="evidence" value="ECO:0007669"/>
    <property type="project" value="InterPro"/>
</dbReference>
<sequence>MSSISDSADPGVFSTPLTPWFELPRDPTQREALTQLVTDDTPPPRKITSLHHHLGLTGTSSQLDQWQGLAMVASIDVAVARMLEPHIDALGIIAEAGLDAPADHSSWGVYAAEVPGKVVTVAEANGSTVITGEKAWCSLASELSHAIVISHDNGRGRAMAVSLTDPRVHPDRTAWPSIGLREIPSGSVTFDHAPAEMIGPPDWYLDRPSFAWGGIRVAACWFGGALGLAQNAARRHFARPGPSPMGDLNMGRLDAEIFATRAVLAQAAEAADGDKQFSRDEAWSLALRVRNIVYRSAQRIQLLCRELAGPAALTGDRAFAKADADLTVYLSQHHGARDEASLGEELAKEAPPR</sequence>
<organism evidence="1">
    <name type="scientific">Brevibacterium koreense</name>
    <dbReference type="NCBI Taxonomy" id="3140787"/>
    <lineage>
        <taxon>Bacteria</taxon>
        <taxon>Bacillati</taxon>
        <taxon>Actinomycetota</taxon>
        <taxon>Actinomycetes</taxon>
        <taxon>Micrococcales</taxon>
        <taxon>Brevibacteriaceae</taxon>
        <taxon>Brevibacterium</taxon>
    </lineage>
</organism>
<dbReference type="InterPro" id="IPR009100">
    <property type="entry name" value="AcylCoA_DH/oxidase_NM_dom_sf"/>
</dbReference>
<dbReference type="KEGG" id="bkr:AAFP32_02285"/>
<reference evidence="1" key="1">
    <citation type="submission" date="2024-06" db="EMBL/GenBank/DDBJ databases">
        <title>Brevibacterium koreense sp. nov., isolated from jogae-jeotgal, a Korean fermented seafood.</title>
        <authorList>
            <person name="Whon T.W."/>
            <person name="Nam S."/>
            <person name="Kim Y."/>
        </authorList>
    </citation>
    <scope>NUCLEOTIDE SEQUENCE</scope>
    <source>
        <strain evidence="1">CBA3109</strain>
    </source>
</reference>
<evidence type="ECO:0000313" key="1">
    <source>
        <dbReference type="EMBL" id="XBV89582.1"/>
    </source>
</evidence>
<accession>A0AAU7UME8</accession>
<dbReference type="RefSeq" id="WP_350270464.1">
    <property type="nucleotide sequence ID" value="NZ_CP158281.1"/>
</dbReference>
<gene>
    <name evidence="1" type="ORF">AAFP32_02285</name>
</gene>
<protein>
    <recommendedName>
        <fullName evidence="2">Acyl-CoA dehydrogenase</fullName>
    </recommendedName>
</protein>
<name>A0AAU7UME8_9MICO</name>
<dbReference type="SUPFAM" id="SSF56645">
    <property type="entry name" value="Acyl-CoA dehydrogenase NM domain-like"/>
    <property type="match status" value="1"/>
</dbReference>
<dbReference type="Gene3D" id="2.40.110.10">
    <property type="entry name" value="Butyryl-CoA Dehydrogenase, subunit A, domain 2"/>
    <property type="match status" value="1"/>
</dbReference>
<dbReference type="AlphaFoldDB" id="A0AAU7UME8"/>
<dbReference type="EMBL" id="CP158281">
    <property type="protein sequence ID" value="XBV89582.1"/>
    <property type="molecule type" value="Genomic_DNA"/>
</dbReference>
<proteinExistence type="predicted"/>
<dbReference type="InterPro" id="IPR046373">
    <property type="entry name" value="Acyl-CoA_Oxase/DH_mid-dom_sf"/>
</dbReference>